<sequence>MHRNYTTPQAGSLWAVLLDNRGTSLFVSPICWTDLHTNLLSCRFRQLPEQNTPTPISSRLPRRSPRTSPKIVALCRDLDTLTSTETPCNMVEKNRALRDVMSTLFPIHLSKSRTCVELDLRFGDLYYPNAVLCQVLWKHPDASMLFSSTISWTSNRSTSVPIASMDVNIASDAPILAYVNRSNINKMRKKRLRMTRGRDGPDNGPVHRLQKIRANRLVPSNVNEDQYFLAVMIAMAQHSVYTDNLEGLNFSPKDVRVRLMTTSKNNDAFIVYTATVPAASLMMFHKPHKAPVGDAQILVDYIRVPIWPAMGLKERLGQVLGREVVGHFDQDNMETFDSQGRIAKA</sequence>
<reference evidence="1 2" key="1">
    <citation type="submission" date="2023-01" db="EMBL/GenBank/DDBJ databases">
        <title>Analysis of 21 Apiospora genomes using comparative genomics revels a genus with tremendous synthesis potential of carbohydrate active enzymes and secondary metabolites.</title>
        <authorList>
            <person name="Sorensen T."/>
        </authorList>
    </citation>
    <scope>NUCLEOTIDE SEQUENCE [LARGE SCALE GENOMIC DNA]</scope>
    <source>
        <strain evidence="1 2">CBS 117206</strain>
    </source>
</reference>
<dbReference type="Proteomes" id="UP001392437">
    <property type="component" value="Unassembled WGS sequence"/>
</dbReference>
<dbReference type="AlphaFoldDB" id="A0AAW0QTS5"/>
<gene>
    <name evidence="1" type="ORF">PG999_009980</name>
</gene>
<organism evidence="1 2">
    <name type="scientific">Apiospora kogelbergensis</name>
    <dbReference type="NCBI Taxonomy" id="1337665"/>
    <lineage>
        <taxon>Eukaryota</taxon>
        <taxon>Fungi</taxon>
        <taxon>Dikarya</taxon>
        <taxon>Ascomycota</taxon>
        <taxon>Pezizomycotina</taxon>
        <taxon>Sordariomycetes</taxon>
        <taxon>Xylariomycetidae</taxon>
        <taxon>Amphisphaeriales</taxon>
        <taxon>Apiosporaceae</taxon>
        <taxon>Apiospora</taxon>
    </lineage>
</organism>
<name>A0AAW0QTS5_9PEZI</name>
<protein>
    <submittedName>
        <fullName evidence="1">Uncharacterized protein</fullName>
    </submittedName>
</protein>
<accession>A0AAW0QTS5</accession>
<evidence type="ECO:0000313" key="1">
    <source>
        <dbReference type="EMBL" id="KAK8106621.1"/>
    </source>
</evidence>
<proteinExistence type="predicted"/>
<dbReference type="EMBL" id="JAQQWP010000008">
    <property type="protein sequence ID" value="KAK8106621.1"/>
    <property type="molecule type" value="Genomic_DNA"/>
</dbReference>
<keyword evidence="2" id="KW-1185">Reference proteome</keyword>
<evidence type="ECO:0000313" key="2">
    <source>
        <dbReference type="Proteomes" id="UP001392437"/>
    </source>
</evidence>
<comment type="caution">
    <text evidence="1">The sequence shown here is derived from an EMBL/GenBank/DDBJ whole genome shotgun (WGS) entry which is preliminary data.</text>
</comment>